<sequence length="424" mass="45781">MNRVEVYLDGLEAGPVHVGALEASFTGGRALASSSFQYAPSYLAHPGRYALSPDLPLATGRLYTDETRPQFGAFADAAPDEWGRKIVEADHARRRTLDPTMPAQLGPFDLLLGVADRTRMGALRFRAGDSSEHPWLSEDSGVARLHELDHVVEVARRYDANEATDDDLAYLSDIATSAGGARSKANVLIANGQLAIAKLPHSKDGVFDVEAWEALALTIAGRAGLAVPRFNRVPAGASTSVLLAHRFDRTIDGSRIGYISAATAMSIGEHEGRSVTYVDFADALAELSENPAADLRELYGRVALTVLINNVDDHWRNHGLLRGRTGWRLAPVFDLNPSRSRGVITSRPISADDDPRRRDLRSLIAVADAFGLSGASAAAVVRGVGEQVAHWRDVARERQIDSGQIEAMAVAFDEQQLDYALGLV</sequence>
<evidence type="ECO:0000256" key="1">
    <source>
        <dbReference type="ARBA" id="ARBA00010164"/>
    </source>
</evidence>
<dbReference type="EC" id="2.7.11.1" evidence="6"/>
<evidence type="ECO:0000259" key="4">
    <source>
        <dbReference type="Pfam" id="PF07804"/>
    </source>
</evidence>
<feature type="domain" description="HipA-like C-terminal" evidence="4">
    <location>
        <begin position="176"/>
        <end position="389"/>
    </location>
</feature>
<evidence type="ECO:0000256" key="2">
    <source>
        <dbReference type="ARBA" id="ARBA00022679"/>
    </source>
</evidence>
<comment type="similarity">
    <text evidence="1">Belongs to the HipA Ser/Thr kinase family.</text>
</comment>
<keyword evidence="2 6" id="KW-0808">Transferase</keyword>
<dbReference type="GO" id="GO:0005829">
    <property type="term" value="C:cytosol"/>
    <property type="evidence" value="ECO:0007669"/>
    <property type="project" value="TreeGrafter"/>
</dbReference>
<proteinExistence type="inferred from homology"/>
<dbReference type="PANTHER" id="PTHR37419">
    <property type="entry name" value="SERINE/THREONINE-PROTEIN KINASE TOXIN HIPA"/>
    <property type="match status" value="1"/>
</dbReference>
<dbReference type="InterPro" id="IPR012893">
    <property type="entry name" value="HipA-like_C"/>
</dbReference>
<dbReference type="PANTHER" id="PTHR37419:SF8">
    <property type="entry name" value="TOXIN YJJJ"/>
    <property type="match status" value="1"/>
</dbReference>
<dbReference type="AlphaFoldDB" id="A0A839E3D6"/>
<dbReference type="GO" id="GO:0004674">
    <property type="term" value="F:protein serine/threonine kinase activity"/>
    <property type="evidence" value="ECO:0007669"/>
    <property type="project" value="UniProtKB-EC"/>
</dbReference>
<evidence type="ECO:0000313" key="7">
    <source>
        <dbReference type="Proteomes" id="UP000585905"/>
    </source>
</evidence>
<evidence type="ECO:0000256" key="3">
    <source>
        <dbReference type="ARBA" id="ARBA00022777"/>
    </source>
</evidence>
<comment type="caution">
    <text evidence="6">The sequence shown here is derived from an EMBL/GenBank/DDBJ whole genome shotgun (WGS) entry which is preliminary data.</text>
</comment>
<keyword evidence="3 6" id="KW-0418">Kinase</keyword>
<evidence type="ECO:0000313" key="6">
    <source>
        <dbReference type="EMBL" id="MBA8846871.1"/>
    </source>
</evidence>
<protein>
    <submittedName>
        <fullName evidence="6">Serine/threonine-protein kinase HipA</fullName>
        <ecNumber evidence="6">2.7.11.1</ecNumber>
    </submittedName>
</protein>
<dbReference type="RefSeq" id="WP_182489712.1">
    <property type="nucleotide sequence ID" value="NZ_BAAAOV010000017.1"/>
</dbReference>
<dbReference type="InterPro" id="IPR052028">
    <property type="entry name" value="HipA_Ser/Thr_kinase"/>
</dbReference>
<dbReference type="Pfam" id="PF13657">
    <property type="entry name" value="Couple_hipA"/>
    <property type="match status" value="1"/>
</dbReference>
<evidence type="ECO:0000259" key="5">
    <source>
        <dbReference type="Pfam" id="PF13657"/>
    </source>
</evidence>
<accession>A0A839E3D6</accession>
<keyword evidence="7" id="KW-1185">Reference proteome</keyword>
<organism evidence="6 7">
    <name type="scientific">Microcella alkalica</name>
    <dbReference type="NCBI Taxonomy" id="355930"/>
    <lineage>
        <taxon>Bacteria</taxon>
        <taxon>Bacillati</taxon>
        <taxon>Actinomycetota</taxon>
        <taxon>Actinomycetes</taxon>
        <taxon>Micrococcales</taxon>
        <taxon>Microbacteriaceae</taxon>
        <taxon>Microcella</taxon>
    </lineage>
</organism>
<dbReference type="InterPro" id="IPR017508">
    <property type="entry name" value="HipA_N1"/>
</dbReference>
<dbReference type="Pfam" id="PF07804">
    <property type="entry name" value="HipA_C"/>
    <property type="match status" value="1"/>
</dbReference>
<name>A0A839E3D6_9MICO</name>
<dbReference type="Proteomes" id="UP000585905">
    <property type="component" value="Unassembled WGS sequence"/>
</dbReference>
<feature type="domain" description="HipA N-terminal subdomain 1" evidence="5">
    <location>
        <begin position="17"/>
        <end position="125"/>
    </location>
</feature>
<gene>
    <name evidence="6" type="ORF">FHX53_000435</name>
</gene>
<dbReference type="EMBL" id="JACGWX010000001">
    <property type="protein sequence ID" value="MBA8846871.1"/>
    <property type="molecule type" value="Genomic_DNA"/>
</dbReference>
<reference evidence="6 7" key="1">
    <citation type="submission" date="2020-07" db="EMBL/GenBank/DDBJ databases">
        <title>Sequencing the genomes of 1000 actinobacteria strains.</title>
        <authorList>
            <person name="Klenk H.-P."/>
        </authorList>
    </citation>
    <scope>NUCLEOTIDE SEQUENCE [LARGE SCALE GENOMIC DNA]</scope>
    <source>
        <strain evidence="6 7">DSM 19663</strain>
    </source>
</reference>